<feature type="non-terminal residue" evidence="1">
    <location>
        <position position="1"/>
    </location>
</feature>
<dbReference type="EMBL" id="EU872111">
    <property type="protein sequence ID" value="ACF95902.1"/>
    <property type="molecule type" value="Genomic_DNA"/>
</dbReference>
<organism evidence="1">
    <name type="scientific">Pseudomonas putida</name>
    <name type="common">Arthrobacter siderocapsulatus</name>
    <dbReference type="NCBI Taxonomy" id="303"/>
    <lineage>
        <taxon>Bacteria</taxon>
        <taxon>Pseudomonadati</taxon>
        <taxon>Pseudomonadota</taxon>
        <taxon>Gammaproteobacteria</taxon>
        <taxon>Pseudomonadales</taxon>
        <taxon>Pseudomonadaceae</taxon>
        <taxon>Pseudomonas</taxon>
    </lineage>
</organism>
<sequence length="79" mass="9041">RYDLQGQLTHAPHMERSRGFKCKDSHLPELALEVWQGFIFVNFDRNAEPLGPSLAPLDKVLEGYNLSQMGCVDFERYTG</sequence>
<protein>
    <submittedName>
        <fullName evidence="1">Putative ring-hydroxylating dioxygenase</fullName>
    </submittedName>
</protein>
<gene>
    <name evidence="1" type="primary">rdoA2</name>
</gene>
<dbReference type="GO" id="GO:0051537">
    <property type="term" value="F:2 iron, 2 sulfur cluster binding"/>
    <property type="evidence" value="ECO:0007669"/>
    <property type="project" value="InterPro"/>
</dbReference>
<dbReference type="SUPFAM" id="SSF50022">
    <property type="entry name" value="ISP domain"/>
    <property type="match status" value="1"/>
</dbReference>
<feature type="non-terminal residue" evidence="1">
    <location>
        <position position="79"/>
    </location>
</feature>
<dbReference type="GO" id="GO:0051213">
    <property type="term" value="F:dioxygenase activity"/>
    <property type="evidence" value="ECO:0007669"/>
    <property type="project" value="UniProtKB-KW"/>
</dbReference>
<dbReference type="InterPro" id="IPR036922">
    <property type="entry name" value="Rieske_2Fe-2S_sf"/>
</dbReference>
<keyword evidence="1" id="KW-0223">Dioxygenase</keyword>
<dbReference type="AlphaFoldDB" id="B5ATI4"/>
<name>B5ATI4_PSEPU</name>
<reference evidence="1" key="1">
    <citation type="submission" date="2008-07" db="EMBL/GenBank/DDBJ databases">
        <title>Molecular probing and characterization of aromatic hydrocarbon degradation by using a set of degenerate Rieske primers.</title>
        <authorList>
            <person name="Kim Y.-H."/>
        </authorList>
    </citation>
    <scope>NUCLEOTIDE SEQUENCE</scope>
    <source>
        <strain evidence="1">DSM 8368</strain>
    </source>
</reference>
<accession>B5ATI4</accession>
<dbReference type="Gene3D" id="2.102.10.10">
    <property type="entry name" value="Rieske [2Fe-2S] iron-sulphur domain"/>
    <property type="match status" value="1"/>
</dbReference>
<proteinExistence type="predicted"/>
<keyword evidence="1" id="KW-0560">Oxidoreductase</keyword>
<evidence type="ECO:0000313" key="1">
    <source>
        <dbReference type="EMBL" id="ACF95902.1"/>
    </source>
</evidence>